<name>A0A2P5X5N7_GOSBA</name>
<feature type="repeat" description="PPR" evidence="3">
    <location>
        <begin position="532"/>
        <end position="566"/>
    </location>
</feature>
<dbReference type="AlphaFoldDB" id="A0A2P5X5N7"/>
<dbReference type="Pfam" id="PF12776">
    <property type="entry name" value="Myb_DNA-bind_3"/>
    <property type="match status" value="1"/>
</dbReference>
<feature type="region of interest" description="Disordered" evidence="4">
    <location>
        <begin position="276"/>
        <end position="302"/>
    </location>
</feature>
<dbReference type="OrthoDB" id="185373at2759"/>
<evidence type="ECO:0000259" key="5">
    <source>
        <dbReference type="Pfam" id="PF12776"/>
    </source>
</evidence>
<dbReference type="InterPro" id="IPR024752">
    <property type="entry name" value="Myb/SANT-like_dom"/>
</dbReference>
<dbReference type="InterPro" id="IPR011990">
    <property type="entry name" value="TPR-like_helical_dom_sf"/>
</dbReference>
<dbReference type="InterPro" id="IPR044179">
    <property type="entry name" value="PPR5-like"/>
</dbReference>
<accession>A0A2P5X5N7</accession>
<feature type="repeat" description="PPR" evidence="3">
    <location>
        <begin position="602"/>
        <end position="636"/>
    </location>
</feature>
<feature type="compositionally biased region" description="Polar residues" evidence="4">
    <location>
        <begin position="284"/>
        <end position="294"/>
    </location>
</feature>
<dbReference type="Pfam" id="PF01535">
    <property type="entry name" value="PPR"/>
    <property type="match status" value="1"/>
</dbReference>
<dbReference type="PANTHER" id="PTHR47874:SF6">
    <property type="entry name" value="PENTATRICOPEPTIDE REPEAT-CONTAINING PROTEIN"/>
    <property type="match status" value="1"/>
</dbReference>
<evidence type="ECO:0000256" key="4">
    <source>
        <dbReference type="SAM" id="MobiDB-lite"/>
    </source>
</evidence>
<feature type="repeat" description="PPR" evidence="3">
    <location>
        <begin position="497"/>
        <end position="531"/>
    </location>
</feature>
<dbReference type="Pfam" id="PF13041">
    <property type="entry name" value="PPR_2"/>
    <property type="match status" value="3"/>
</dbReference>
<feature type="repeat" description="PPR" evidence="3">
    <location>
        <begin position="355"/>
        <end position="389"/>
    </location>
</feature>
<dbReference type="PANTHER" id="PTHR47874">
    <property type="entry name" value="EXPRESSED PROTEIN"/>
    <property type="match status" value="1"/>
</dbReference>
<sequence>MGKGNKEGTSKQFRWTKLIEHLFLEILAEEAQKGNKPFNTFKAVSINRVAEAISERFQVQCDVKHVENHLRIVKNQWQIICTIRGESGFGWDNNMKMIICDRATYDAAVMVAHKKYELFLNKIIDHYDEMTLVVGKDMATGSFARTFADIDLDDSNQDLVPIDCNNEETEEVRTKVSSSGTSKCTRKNAQESAVDDQIKFVGEQLGKIANALEQFTAGKTPHLYEEVMSMEVEGFDDDFMCSVFDYLVSHESEAKVFFSHPHTFLPAVNRPPSPSLKPLRVSPVSASKSETSAPNEDEEEETRSLTVFELLREQLWYRPNAAIYIKLIVLLGKCKQPDKAYELFQAMSDEGCVMNHEAYTALLSAYSRSGLFDKAFSLLEEMKDTPICHPDVQTYSILIKSCLQVFAFDKVRALLSDMASRGIRPNTVTYNTLIDAYGKAKMFQEMEMTLVEMLRGKDCEPDVWTMNSTIRAFGSSGQIETMEKCYEKFQSAGIQPNIKTFNILLDSYGKTGNYEKMSAVMEYMQKYHYSWTIVTYNVVIDAFGRAVDLKQMEYLFRLMRSERIKPSCVTLCSLVRAYGQAGKAEKIAGVLRIIENSDVTLDIVFFNCLVDAYGRMGCFAEMKGVLEMMKQKGYKPDKITYRTMIKAYSISGMTSHAKELRNLVESAAGSSLGMPKPDFRQPEYYRSYY</sequence>
<evidence type="ECO:0000256" key="1">
    <source>
        <dbReference type="ARBA" id="ARBA00007626"/>
    </source>
</evidence>
<comment type="similarity">
    <text evidence="1">Belongs to the PPR family. P subfamily.</text>
</comment>
<evidence type="ECO:0000256" key="3">
    <source>
        <dbReference type="PROSITE-ProRule" id="PRU00708"/>
    </source>
</evidence>
<proteinExistence type="inferred from homology"/>
<dbReference type="EMBL" id="KZ665623">
    <property type="protein sequence ID" value="PPR98641.1"/>
    <property type="molecule type" value="Genomic_DNA"/>
</dbReference>
<organism evidence="6 7">
    <name type="scientific">Gossypium barbadense</name>
    <name type="common">Sea Island cotton</name>
    <name type="synonym">Hibiscus barbadensis</name>
    <dbReference type="NCBI Taxonomy" id="3634"/>
    <lineage>
        <taxon>Eukaryota</taxon>
        <taxon>Viridiplantae</taxon>
        <taxon>Streptophyta</taxon>
        <taxon>Embryophyta</taxon>
        <taxon>Tracheophyta</taxon>
        <taxon>Spermatophyta</taxon>
        <taxon>Magnoliopsida</taxon>
        <taxon>eudicotyledons</taxon>
        <taxon>Gunneridae</taxon>
        <taxon>Pentapetalae</taxon>
        <taxon>rosids</taxon>
        <taxon>malvids</taxon>
        <taxon>Malvales</taxon>
        <taxon>Malvaceae</taxon>
        <taxon>Malvoideae</taxon>
        <taxon>Gossypium</taxon>
    </lineage>
</organism>
<dbReference type="Proteomes" id="UP000239757">
    <property type="component" value="Unassembled WGS sequence"/>
</dbReference>
<dbReference type="InterPro" id="IPR002885">
    <property type="entry name" value="PPR_rpt"/>
</dbReference>
<evidence type="ECO:0000313" key="7">
    <source>
        <dbReference type="Proteomes" id="UP000239757"/>
    </source>
</evidence>
<gene>
    <name evidence="6" type="ORF">GOBAR_AA22034</name>
</gene>
<feature type="domain" description="Myb/SANT-like" evidence="5">
    <location>
        <begin position="14"/>
        <end position="104"/>
    </location>
</feature>
<keyword evidence="2" id="KW-0677">Repeat</keyword>
<protein>
    <recommendedName>
        <fullName evidence="5">Myb/SANT-like domain-containing protein</fullName>
    </recommendedName>
</protein>
<feature type="repeat" description="PPR" evidence="3">
    <location>
        <begin position="426"/>
        <end position="461"/>
    </location>
</feature>
<feature type="repeat" description="PPR" evidence="3">
    <location>
        <begin position="320"/>
        <end position="354"/>
    </location>
</feature>
<reference evidence="6 7" key="1">
    <citation type="submission" date="2015-01" db="EMBL/GenBank/DDBJ databases">
        <title>Genome of allotetraploid Gossypium barbadense reveals genomic plasticity and fiber elongation in cotton evolution.</title>
        <authorList>
            <person name="Chen X."/>
            <person name="Liu X."/>
            <person name="Zhao B."/>
            <person name="Zheng H."/>
            <person name="Hu Y."/>
            <person name="Lu G."/>
            <person name="Yang C."/>
            <person name="Chen J."/>
            <person name="Shan C."/>
            <person name="Zhang L."/>
            <person name="Zhou Y."/>
            <person name="Wang L."/>
            <person name="Guo W."/>
            <person name="Bai Y."/>
            <person name="Ruan J."/>
            <person name="Shangguan X."/>
            <person name="Mao Y."/>
            <person name="Jiang J."/>
            <person name="Zhu Y."/>
            <person name="Lei J."/>
            <person name="Kang H."/>
            <person name="Chen S."/>
            <person name="He X."/>
            <person name="Wang R."/>
            <person name="Wang Y."/>
            <person name="Chen J."/>
            <person name="Wang L."/>
            <person name="Yu S."/>
            <person name="Wang B."/>
            <person name="Wei J."/>
            <person name="Song S."/>
            <person name="Lu X."/>
            <person name="Gao Z."/>
            <person name="Gu W."/>
            <person name="Deng X."/>
            <person name="Ma D."/>
            <person name="Wang S."/>
            <person name="Liang W."/>
            <person name="Fang L."/>
            <person name="Cai C."/>
            <person name="Zhu X."/>
            <person name="Zhou B."/>
            <person name="Zhang Y."/>
            <person name="Chen Z."/>
            <person name="Xu S."/>
            <person name="Zhu R."/>
            <person name="Wang S."/>
            <person name="Zhang T."/>
            <person name="Zhao G."/>
        </authorList>
    </citation>
    <scope>NUCLEOTIDE SEQUENCE [LARGE SCALE GENOMIC DNA]</scope>
    <source>
        <strain evidence="7">cv. Xinhai21</strain>
        <tissue evidence="6">Leaf</tissue>
    </source>
</reference>
<dbReference type="Pfam" id="PF13812">
    <property type="entry name" value="PPR_3"/>
    <property type="match status" value="1"/>
</dbReference>
<dbReference type="PROSITE" id="PS51375">
    <property type="entry name" value="PPR"/>
    <property type="match status" value="8"/>
</dbReference>
<feature type="repeat" description="PPR" evidence="3">
    <location>
        <begin position="462"/>
        <end position="496"/>
    </location>
</feature>
<dbReference type="GO" id="GO:0003729">
    <property type="term" value="F:mRNA binding"/>
    <property type="evidence" value="ECO:0007669"/>
    <property type="project" value="InterPro"/>
</dbReference>
<feature type="repeat" description="PPR" evidence="3">
    <location>
        <begin position="391"/>
        <end position="425"/>
    </location>
</feature>
<dbReference type="NCBIfam" id="TIGR00756">
    <property type="entry name" value="PPR"/>
    <property type="match status" value="8"/>
</dbReference>
<evidence type="ECO:0000313" key="6">
    <source>
        <dbReference type="EMBL" id="PPR98641.1"/>
    </source>
</evidence>
<dbReference type="Gene3D" id="1.25.40.10">
    <property type="entry name" value="Tetratricopeptide repeat domain"/>
    <property type="match status" value="4"/>
</dbReference>
<evidence type="ECO:0000256" key="2">
    <source>
        <dbReference type="ARBA" id="ARBA00022737"/>
    </source>
</evidence>